<gene>
    <name evidence="13" type="ORF">CHU93_02490</name>
</gene>
<evidence type="ECO:0000256" key="7">
    <source>
        <dbReference type="ARBA" id="ARBA00026066"/>
    </source>
</evidence>
<dbReference type="PANTHER" id="PTHR23404">
    <property type="entry name" value="MOLYBDOPTERIN SYNTHASE RELATED"/>
    <property type="match status" value="1"/>
</dbReference>
<dbReference type="OrthoDB" id="9803224at2"/>
<evidence type="ECO:0000313" key="13">
    <source>
        <dbReference type="EMBL" id="OYQ34037.1"/>
    </source>
</evidence>
<evidence type="ECO:0000256" key="11">
    <source>
        <dbReference type="ARBA" id="ARBA00032474"/>
    </source>
</evidence>
<evidence type="ECO:0000313" key="14">
    <source>
        <dbReference type="Proteomes" id="UP000216991"/>
    </source>
</evidence>
<comment type="catalytic activity">
    <reaction evidence="12">
        <text>2 [molybdopterin-synthase sulfur-carrier protein]-C-terminal-Gly-aminoethanethioate + cyclic pyranopterin phosphate + H2O = molybdopterin + 2 [molybdopterin-synthase sulfur-carrier protein]-C-terminal Gly-Gly + 2 H(+)</text>
        <dbReference type="Rhea" id="RHEA:26333"/>
        <dbReference type="Rhea" id="RHEA-COMP:12202"/>
        <dbReference type="Rhea" id="RHEA-COMP:19907"/>
        <dbReference type="ChEBI" id="CHEBI:15377"/>
        <dbReference type="ChEBI" id="CHEBI:15378"/>
        <dbReference type="ChEBI" id="CHEBI:58698"/>
        <dbReference type="ChEBI" id="CHEBI:59648"/>
        <dbReference type="ChEBI" id="CHEBI:90778"/>
        <dbReference type="ChEBI" id="CHEBI:232372"/>
        <dbReference type="EC" id="2.8.1.12"/>
    </reaction>
</comment>
<dbReference type="InterPro" id="IPR003448">
    <property type="entry name" value="Mopterin_biosynth_MoaE"/>
</dbReference>
<comment type="caution">
    <text evidence="13">The sequence shown here is derived from an EMBL/GenBank/DDBJ whole genome shotgun (WGS) entry which is preliminary data.</text>
</comment>
<comment type="function">
    <text evidence="6">Converts molybdopterin precursor Z into molybdopterin. This requires the incorporation of two sulfur atoms into precursor Z to generate a dithiolene group. The sulfur is provided by MoaD.</text>
</comment>
<accession>A0A255YXS3</accession>
<comment type="subunit">
    <text evidence="7">Heterotetramer of 2 MoaD subunits and 2 MoaE subunits. Also stable as homodimer. The enzyme changes between these two forms during catalysis.</text>
</comment>
<evidence type="ECO:0000256" key="10">
    <source>
        <dbReference type="ARBA" id="ARBA00030781"/>
    </source>
</evidence>
<organism evidence="13 14">
    <name type="scientific">Sandarakinorhabdus cyanobacteriorum</name>
    <dbReference type="NCBI Taxonomy" id="1981098"/>
    <lineage>
        <taxon>Bacteria</taxon>
        <taxon>Pseudomonadati</taxon>
        <taxon>Pseudomonadota</taxon>
        <taxon>Alphaproteobacteria</taxon>
        <taxon>Sphingomonadales</taxon>
        <taxon>Sphingosinicellaceae</taxon>
        <taxon>Sandarakinorhabdus</taxon>
    </lineage>
</organism>
<dbReference type="InterPro" id="IPR036563">
    <property type="entry name" value="MoaE_sf"/>
</dbReference>
<evidence type="ECO:0000256" key="4">
    <source>
        <dbReference type="ARBA" id="ARBA00013858"/>
    </source>
</evidence>
<evidence type="ECO:0000256" key="3">
    <source>
        <dbReference type="ARBA" id="ARBA00011950"/>
    </source>
</evidence>
<evidence type="ECO:0000256" key="8">
    <source>
        <dbReference type="ARBA" id="ARBA00029745"/>
    </source>
</evidence>
<proteinExistence type="inferred from homology"/>
<evidence type="ECO:0000256" key="6">
    <source>
        <dbReference type="ARBA" id="ARBA00025448"/>
    </source>
</evidence>
<evidence type="ECO:0000256" key="2">
    <source>
        <dbReference type="ARBA" id="ARBA00005426"/>
    </source>
</evidence>
<dbReference type="RefSeq" id="WP_094472613.1">
    <property type="nucleotide sequence ID" value="NZ_NOXT01000071.1"/>
</dbReference>
<dbReference type="AlphaFoldDB" id="A0A255YXS3"/>
<sequence length="148" mass="15886">MIAARLQSGPFDPAAEQAALLAGRTDLGAAVQFTGLVRADDGLAALTLEHYPGMTLAQMQAIAAEAAKRWPGVLGSIIHRHGRLLPGEPIVLVTTASPHRGDAFAAAQFLMDWLKTKAPFWKKEEWANGTTRWVEAKASDDAAADRWA</sequence>
<comment type="pathway">
    <text evidence="1">Cofactor biosynthesis; molybdopterin biosynthesis.</text>
</comment>
<evidence type="ECO:0000256" key="1">
    <source>
        <dbReference type="ARBA" id="ARBA00005046"/>
    </source>
</evidence>
<dbReference type="GO" id="GO:0006777">
    <property type="term" value="P:Mo-molybdopterin cofactor biosynthetic process"/>
    <property type="evidence" value="ECO:0007669"/>
    <property type="project" value="UniProtKB-KW"/>
</dbReference>
<protein>
    <recommendedName>
        <fullName evidence="4">Molybdopterin synthase catalytic subunit</fullName>
        <ecNumber evidence="3">2.8.1.12</ecNumber>
    </recommendedName>
    <alternativeName>
        <fullName evidence="10">MPT synthase subunit 2</fullName>
    </alternativeName>
    <alternativeName>
        <fullName evidence="8">Molybdenum cofactor biosynthesis protein E</fullName>
    </alternativeName>
    <alternativeName>
        <fullName evidence="9">Molybdopterin-converting factor large subunit</fullName>
    </alternativeName>
    <alternativeName>
        <fullName evidence="11">Molybdopterin-converting factor subunit 2</fullName>
    </alternativeName>
</protein>
<keyword evidence="14" id="KW-1185">Reference proteome</keyword>
<dbReference type="UniPathway" id="UPA00344"/>
<name>A0A255YXS3_9SPHN</name>
<evidence type="ECO:0000256" key="12">
    <source>
        <dbReference type="ARBA" id="ARBA00049878"/>
    </source>
</evidence>
<evidence type="ECO:0000256" key="9">
    <source>
        <dbReference type="ARBA" id="ARBA00030407"/>
    </source>
</evidence>
<dbReference type="SUPFAM" id="SSF54690">
    <property type="entry name" value="Molybdopterin synthase subunit MoaE"/>
    <property type="match status" value="1"/>
</dbReference>
<dbReference type="EC" id="2.8.1.12" evidence="3"/>
<dbReference type="Proteomes" id="UP000216991">
    <property type="component" value="Unassembled WGS sequence"/>
</dbReference>
<dbReference type="Pfam" id="PF02391">
    <property type="entry name" value="MoaE"/>
    <property type="match status" value="1"/>
</dbReference>
<dbReference type="EMBL" id="NOXT01000071">
    <property type="protein sequence ID" value="OYQ34037.1"/>
    <property type="molecule type" value="Genomic_DNA"/>
</dbReference>
<comment type="similarity">
    <text evidence="2">Belongs to the MoaE family.</text>
</comment>
<dbReference type="Gene3D" id="3.90.1170.40">
    <property type="entry name" value="Molybdopterin biosynthesis MoaE subunit"/>
    <property type="match status" value="1"/>
</dbReference>
<reference evidence="13 14" key="1">
    <citation type="submission" date="2017-07" db="EMBL/GenBank/DDBJ databases">
        <title>Sandarakinorhabdus cyanobacteriorum sp. nov., a novel bacterium isolated from cyanobacterial aggregates in a eutrophic lake.</title>
        <authorList>
            <person name="Cai H."/>
        </authorList>
    </citation>
    <scope>NUCLEOTIDE SEQUENCE [LARGE SCALE GENOMIC DNA]</scope>
    <source>
        <strain evidence="13 14">TH057</strain>
    </source>
</reference>
<dbReference type="CDD" id="cd00756">
    <property type="entry name" value="MoaE"/>
    <property type="match status" value="1"/>
</dbReference>
<dbReference type="GO" id="GO:0030366">
    <property type="term" value="F:molybdopterin synthase activity"/>
    <property type="evidence" value="ECO:0007669"/>
    <property type="project" value="UniProtKB-EC"/>
</dbReference>
<evidence type="ECO:0000256" key="5">
    <source>
        <dbReference type="ARBA" id="ARBA00023150"/>
    </source>
</evidence>
<keyword evidence="5" id="KW-0501">Molybdenum cofactor biosynthesis</keyword>